<name>A0A4Y9FZC3_9MICO</name>
<dbReference type="InterPro" id="IPR025443">
    <property type="entry name" value="DUF4307"/>
</dbReference>
<proteinExistence type="predicted"/>
<evidence type="ECO:0000313" key="2">
    <source>
        <dbReference type="EMBL" id="TFU33603.1"/>
    </source>
</evidence>
<comment type="caution">
    <text evidence="2">The sequence shown here is derived from an EMBL/GenBank/DDBJ whole genome shotgun (WGS) entry which is preliminary data.</text>
</comment>
<protein>
    <submittedName>
        <fullName evidence="2">DUF4307 domain-containing protein</fullName>
    </submittedName>
</protein>
<reference evidence="2 3" key="1">
    <citation type="submission" date="2019-03" db="EMBL/GenBank/DDBJ databases">
        <title>Diversity of the mouse oral microbiome.</title>
        <authorList>
            <person name="Joseph S."/>
            <person name="Aduse-Opoku J."/>
            <person name="Curtis M."/>
            <person name="Wade W."/>
            <person name="Hashim A."/>
        </authorList>
    </citation>
    <scope>NUCLEOTIDE SEQUENCE [LARGE SCALE GENOMIC DNA]</scope>
    <source>
        <strain evidence="2 3">P1012</strain>
    </source>
</reference>
<dbReference type="Pfam" id="PF14155">
    <property type="entry name" value="DUF4307"/>
    <property type="match status" value="1"/>
</dbReference>
<dbReference type="OrthoDB" id="4793644at2"/>
<keyword evidence="1" id="KW-0472">Membrane</keyword>
<keyword evidence="1" id="KW-1133">Transmembrane helix</keyword>
<keyword evidence="1" id="KW-0812">Transmembrane</keyword>
<gene>
    <name evidence="2" type="ORF">E4U02_05030</name>
</gene>
<dbReference type="AlphaFoldDB" id="A0A4Y9FZC3"/>
<evidence type="ECO:0000313" key="3">
    <source>
        <dbReference type="Proteomes" id="UP000298358"/>
    </source>
</evidence>
<evidence type="ECO:0000256" key="1">
    <source>
        <dbReference type="SAM" id="Phobius"/>
    </source>
</evidence>
<dbReference type="EMBL" id="SPQB01000007">
    <property type="protein sequence ID" value="TFU33603.1"/>
    <property type="molecule type" value="Genomic_DNA"/>
</dbReference>
<accession>A0A4Y9FZC3</accession>
<dbReference type="Proteomes" id="UP000298358">
    <property type="component" value="Unassembled WGS sequence"/>
</dbReference>
<feature type="transmembrane region" description="Helical" evidence="1">
    <location>
        <begin position="21"/>
        <end position="40"/>
    </location>
</feature>
<dbReference type="RefSeq" id="WP_135113732.1">
    <property type="nucleotide sequence ID" value="NZ_JADGLL010000007.1"/>
</dbReference>
<keyword evidence="3" id="KW-1185">Reference proteome</keyword>
<organism evidence="2 3">
    <name type="scientific">Microbacterium paludicola</name>
    <dbReference type="NCBI Taxonomy" id="300019"/>
    <lineage>
        <taxon>Bacteria</taxon>
        <taxon>Bacillati</taxon>
        <taxon>Actinomycetota</taxon>
        <taxon>Actinomycetes</taxon>
        <taxon>Micrococcales</taxon>
        <taxon>Microbacteriaceae</taxon>
        <taxon>Microbacterium</taxon>
    </lineage>
</organism>
<sequence>MTTQAELDDRYGRTARPVRRRLLWGALIAVAALGIGWLGWTAVSNSVEAVSVDGLGYEVRDEHTVEVSFQLTAPEGRSVACAVQALDKEFGVVGWKIVQYEGDGDHRMRHTETVPTVAEATTGLVESCWVT</sequence>